<evidence type="ECO:0000256" key="1">
    <source>
        <dbReference type="SAM" id="SignalP"/>
    </source>
</evidence>
<proteinExistence type="predicted"/>
<name>A0A939K3X9_9BACT</name>
<evidence type="ECO:0000313" key="3">
    <source>
        <dbReference type="Proteomes" id="UP000664795"/>
    </source>
</evidence>
<dbReference type="RefSeq" id="WP_207338776.1">
    <property type="nucleotide sequence ID" value="NZ_JAFMYU010000039.1"/>
</dbReference>
<comment type="caution">
    <text evidence="2">The sequence shown here is derived from an EMBL/GenBank/DDBJ whole genome shotgun (WGS) entry which is preliminary data.</text>
</comment>
<dbReference type="Gene3D" id="2.160.20.120">
    <property type="match status" value="1"/>
</dbReference>
<protein>
    <recommendedName>
        <fullName evidence="4">Auto-transporter adhesin head GIN domain-containing protein</fullName>
    </recommendedName>
</protein>
<keyword evidence="1" id="KW-0732">Signal</keyword>
<feature type="chain" id="PRO_5037059739" description="Auto-transporter adhesin head GIN domain-containing protein" evidence="1">
    <location>
        <begin position="23"/>
        <end position="234"/>
    </location>
</feature>
<reference evidence="2 3" key="1">
    <citation type="submission" date="2021-03" db="EMBL/GenBank/DDBJ databases">
        <title>Fibrella sp. HMF5036 genome sequencing and assembly.</title>
        <authorList>
            <person name="Kang H."/>
            <person name="Kim H."/>
            <person name="Bae S."/>
            <person name="Joh K."/>
        </authorList>
    </citation>
    <scope>NUCLEOTIDE SEQUENCE [LARGE SCALE GENOMIC DNA]</scope>
    <source>
        <strain evidence="2 3">HMF5036</strain>
    </source>
</reference>
<dbReference type="AlphaFoldDB" id="A0A939K3X9"/>
<keyword evidence="3" id="KW-1185">Reference proteome</keyword>
<sequence length="234" mass="26060">MNTSTKLLISLLLSLVAAMFVAAISLRHQYDSFDKKDPYARWQKKPLPNFSVVAITGPSSAMVQVEPGKTCRLLVDTSGNHSGKDGYTYRVERDTLFMQMAPVNGWDFRPDDEDDNWHGVHYVVQISSLRALSTTNVYCQLCDVVTPTLTLQQQGLGGRLLLNHVQTKNLIASLSGHNQLTFQEFNNQIAQANVTVRDSARLHQYSDFVNGFTLQADSTAQLRLTGKALGQVKQ</sequence>
<dbReference type="EMBL" id="JAFMYU010000039">
    <property type="protein sequence ID" value="MBO0934810.1"/>
    <property type="molecule type" value="Genomic_DNA"/>
</dbReference>
<accession>A0A939K3X9</accession>
<gene>
    <name evidence="2" type="ORF">J2I48_27615</name>
</gene>
<feature type="signal peptide" evidence="1">
    <location>
        <begin position="1"/>
        <end position="22"/>
    </location>
</feature>
<evidence type="ECO:0008006" key="4">
    <source>
        <dbReference type="Google" id="ProtNLM"/>
    </source>
</evidence>
<dbReference type="Proteomes" id="UP000664795">
    <property type="component" value="Unassembled WGS sequence"/>
</dbReference>
<organism evidence="2 3">
    <name type="scientific">Fibrella aquatilis</name>
    <dbReference type="NCBI Taxonomy" id="2817059"/>
    <lineage>
        <taxon>Bacteria</taxon>
        <taxon>Pseudomonadati</taxon>
        <taxon>Bacteroidota</taxon>
        <taxon>Cytophagia</taxon>
        <taxon>Cytophagales</taxon>
        <taxon>Spirosomataceae</taxon>
        <taxon>Fibrella</taxon>
    </lineage>
</organism>
<evidence type="ECO:0000313" key="2">
    <source>
        <dbReference type="EMBL" id="MBO0934810.1"/>
    </source>
</evidence>